<dbReference type="RefSeq" id="WP_306271501.1">
    <property type="nucleotide sequence ID" value="NZ_CP130472.1"/>
</dbReference>
<sequence length="169" mass="18676">MTVAFDGLLSVSYSQAYVVSDDDPPDPVRAFAGQVNGLCGARVPGALFLVTGRHTGKVAFRVDVVDGPPPVDPGWEEVVEVSFTAFSGDVHLMDWHQGMYPLPLRESVSYRVRYCARGMDAGKTYLGELETVVDHYLLVFWPAPVEADRIVRRTSRIAAYWHDEGFLVG</sequence>
<reference evidence="1 2" key="1">
    <citation type="submission" date="2023-07" db="EMBL/GenBank/DDBJ databases">
        <title>Micromonospora profundi TRM 95458 converts glycerol to a new osmotic compound.</title>
        <authorList>
            <person name="Lu D."/>
        </authorList>
    </citation>
    <scope>NUCLEOTIDE SEQUENCE [LARGE SCALE GENOMIC DNA]</scope>
    <source>
        <strain evidence="1 2">TRM95458</strain>
    </source>
</reference>
<proteinExistence type="predicted"/>
<protein>
    <submittedName>
        <fullName evidence="1">Uncharacterized protein</fullName>
    </submittedName>
</protein>
<dbReference type="Proteomes" id="UP001235874">
    <property type="component" value="Chromosome"/>
</dbReference>
<keyword evidence="2" id="KW-1185">Reference proteome</keyword>
<accession>A0AAJ6HPX6</accession>
<organism evidence="1 2">
    <name type="scientific">Micromonospora profundi</name>
    <dbReference type="NCBI Taxonomy" id="1420889"/>
    <lineage>
        <taxon>Bacteria</taxon>
        <taxon>Bacillati</taxon>
        <taxon>Actinomycetota</taxon>
        <taxon>Actinomycetes</taxon>
        <taxon>Micromonosporales</taxon>
        <taxon>Micromonosporaceae</taxon>
        <taxon>Micromonospora</taxon>
    </lineage>
</organism>
<name>A0AAJ6HPX6_9ACTN</name>
<dbReference type="EMBL" id="CP130472">
    <property type="protein sequence ID" value="WLS44077.1"/>
    <property type="molecule type" value="Genomic_DNA"/>
</dbReference>
<gene>
    <name evidence="1" type="ORF">Q3V37_22085</name>
</gene>
<dbReference type="KEGG" id="mprn:Q3V37_22085"/>
<dbReference type="AlphaFoldDB" id="A0AAJ6HPX6"/>
<evidence type="ECO:0000313" key="1">
    <source>
        <dbReference type="EMBL" id="WLS44077.1"/>
    </source>
</evidence>
<evidence type="ECO:0000313" key="2">
    <source>
        <dbReference type="Proteomes" id="UP001235874"/>
    </source>
</evidence>